<name>A0A5K7SEZ4_9BACT</name>
<dbReference type="RefSeq" id="WP_318348336.1">
    <property type="nucleotide sequence ID" value="NZ_AP018694.1"/>
</dbReference>
<dbReference type="InterPro" id="IPR036390">
    <property type="entry name" value="WH_DNA-bd_sf"/>
</dbReference>
<dbReference type="Pfam" id="PF13463">
    <property type="entry name" value="HTH_27"/>
    <property type="match status" value="1"/>
</dbReference>
<accession>A0A5K7SEZ4</accession>
<evidence type="ECO:0000313" key="2">
    <source>
        <dbReference type="EMBL" id="BBE20161.1"/>
    </source>
</evidence>
<dbReference type="Gene3D" id="1.10.10.10">
    <property type="entry name" value="Winged helix-like DNA-binding domain superfamily/Winged helix DNA-binding domain"/>
    <property type="match status" value="1"/>
</dbReference>
<dbReference type="InterPro" id="IPR036388">
    <property type="entry name" value="WH-like_DNA-bd_sf"/>
</dbReference>
<evidence type="ECO:0000313" key="3">
    <source>
        <dbReference type="Proteomes" id="UP001193389"/>
    </source>
</evidence>
<protein>
    <submittedName>
        <fullName evidence="2">Transcriptional regulator, MarR family</fullName>
    </submittedName>
</protein>
<dbReference type="AlphaFoldDB" id="A0A5K7SEZ4"/>
<gene>
    <name evidence="2" type="ORF">AQPE_4352</name>
</gene>
<dbReference type="SUPFAM" id="SSF46785">
    <property type="entry name" value="Winged helix' DNA-binding domain"/>
    <property type="match status" value="1"/>
</dbReference>
<feature type="domain" description="HTH marR-type" evidence="1">
    <location>
        <begin position="100"/>
        <end position="163"/>
    </location>
</feature>
<dbReference type="GO" id="GO:0003700">
    <property type="term" value="F:DNA-binding transcription factor activity"/>
    <property type="evidence" value="ECO:0007669"/>
    <property type="project" value="InterPro"/>
</dbReference>
<dbReference type="InterPro" id="IPR000835">
    <property type="entry name" value="HTH_MarR-typ"/>
</dbReference>
<organism evidence="2 3">
    <name type="scientific">Aquipluma nitroreducens</name>
    <dbReference type="NCBI Taxonomy" id="2010828"/>
    <lineage>
        <taxon>Bacteria</taxon>
        <taxon>Pseudomonadati</taxon>
        <taxon>Bacteroidota</taxon>
        <taxon>Bacteroidia</taxon>
        <taxon>Marinilabiliales</taxon>
        <taxon>Prolixibacteraceae</taxon>
        <taxon>Aquipluma</taxon>
    </lineage>
</organism>
<evidence type="ECO:0000259" key="1">
    <source>
        <dbReference type="Pfam" id="PF13463"/>
    </source>
</evidence>
<proteinExistence type="predicted"/>
<dbReference type="Proteomes" id="UP001193389">
    <property type="component" value="Chromosome"/>
</dbReference>
<keyword evidence="3" id="KW-1185">Reference proteome</keyword>
<sequence>MENKYDVLKQLIDLFENFEMENGQLDVLNFAQWILNKHHEEPELQEKISNKTILTRYQESSVPFKNHFDDKIRFLEAVAGIARYHEFYTRKALKDMVINTRLEFLFLQAVDMLERAKKTDLINIYHLEYTTGMDTIRRLINNGLLFEIQDENDKRIKLLIMSDLGKAVYEQAKKRINDESTMFFTAISDNKWKKVLPVLEEIDDFHSDVFQKHNNKPFAEISNLMDSLKHLFK</sequence>
<dbReference type="KEGG" id="anf:AQPE_4352"/>
<reference evidence="2" key="1">
    <citation type="journal article" date="2020" name="Int. J. Syst. Evol. Microbiol.">
        <title>Aquipluma nitroreducens gen. nov. sp. nov., a novel facultatively anaerobic bacterium isolated from a freshwater lake.</title>
        <authorList>
            <person name="Watanabe M."/>
            <person name="Kojima H."/>
            <person name="Fukui M."/>
        </authorList>
    </citation>
    <scope>NUCLEOTIDE SEQUENCE</scope>
    <source>
        <strain evidence="2">MeG22</strain>
    </source>
</reference>
<dbReference type="EMBL" id="AP018694">
    <property type="protein sequence ID" value="BBE20161.1"/>
    <property type="molecule type" value="Genomic_DNA"/>
</dbReference>